<proteinExistence type="predicted"/>
<dbReference type="PANTHER" id="PTHR33018">
    <property type="entry name" value="OS10G0338966 PROTEIN-RELATED"/>
    <property type="match status" value="1"/>
</dbReference>
<evidence type="ECO:0000313" key="2">
    <source>
        <dbReference type="Proteomes" id="UP000075243"/>
    </source>
</evidence>
<keyword evidence="2" id="KW-1185">Reference proteome</keyword>
<sequence length="112" mass="12526">MKARVEASGVESADLLDPPPCYEIWITARTKSDEQMTSESTRVITDKITTQGSFVPHGRDDILTTTIGRLEHPGRVRGTGGSWSLRDYFGAPPSRSNIFYSCNQEAMQRMKM</sequence>
<accession>A0A151QN42</accession>
<dbReference type="Gramene" id="C.cajan_46538.t">
    <property type="protein sequence ID" value="C.cajan_46538.t"/>
    <property type="gene ID" value="C.cajan_46538"/>
</dbReference>
<evidence type="ECO:0000313" key="1">
    <source>
        <dbReference type="EMBL" id="KYP31696.1"/>
    </source>
</evidence>
<organism evidence="1 2">
    <name type="scientific">Cajanus cajan</name>
    <name type="common">Pigeon pea</name>
    <name type="synonym">Cajanus indicus</name>
    <dbReference type="NCBI Taxonomy" id="3821"/>
    <lineage>
        <taxon>Eukaryota</taxon>
        <taxon>Viridiplantae</taxon>
        <taxon>Streptophyta</taxon>
        <taxon>Embryophyta</taxon>
        <taxon>Tracheophyta</taxon>
        <taxon>Spermatophyta</taxon>
        <taxon>Magnoliopsida</taxon>
        <taxon>eudicotyledons</taxon>
        <taxon>Gunneridae</taxon>
        <taxon>Pentapetalae</taxon>
        <taxon>rosids</taxon>
        <taxon>fabids</taxon>
        <taxon>Fabales</taxon>
        <taxon>Fabaceae</taxon>
        <taxon>Papilionoideae</taxon>
        <taxon>50 kb inversion clade</taxon>
        <taxon>NPAAA clade</taxon>
        <taxon>indigoferoid/millettioid clade</taxon>
        <taxon>Phaseoleae</taxon>
        <taxon>Cajanus</taxon>
    </lineage>
</organism>
<dbReference type="AlphaFoldDB" id="A0A151QN42"/>
<reference evidence="1" key="1">
    <citation type="journal article" date="2012" name="Nat. Biotechnol.">
        <title>Draft genome sequence of pigeonpea (Cajanus cajan), an orphan legume crop of resource-poor farmers.</title>
        <authorList>
            <person name="Varshney R.K."/>
            <person name="Chen W."/>
            <person name="Li Y."/>
            <person name="Bharti A.K."/>
            <person name="Saxena R.K."/>
            <person name="Schlueter J.A."/>
            <person name="Donoghue M.T."/>
            <person name="Azam S."/>
            <person name="Fan G."/>
            <person name="Whaley A.M."/>
            <person name="Farmer A.D."/>
            <person name="Sheridan J."/>
            <person name="Iwata A."/>
            <person name="Tuteja R."/>
            <person name="Penmetsa R.V."/>
            <person name="Wu W."/>
            <person name="Upadhyaya H.D."/>
            <person name="Yang S.P."/>
            <person name="Shah T."/>
            <person name="Saxena K.B."/>
            <person name="Michael T."/>
            <person name="McCombie W.R."/>
            <person name="Yang B."/>
            <person name="Zhang G."/>
            <person name="Yang H."/>
            <person name="Wang J."/>
            <person name="Spillane C."/>
            <person name="Cook D.R."/>
            <person name="May G.D."/>
            <person name="Xu X."/>
            <person name="Jackson S.A."/>
        </authorList>
    </citation>
    <scope>NUCLEOTIDE SEQUENCE [LARGE SCALE GENOMIC DNA]</scope>
</reference>
<dbReference type="EMBL" id="KQ485744">
    <property type="protein sequence ID" value="KYP31696.1"/>
    <property type="molecule type" value="Genomic_DNA"/>
</dbReference>
<protein>
    <submittedName>
        <fullName evidence="1">Uncharacterized protein</fullName>
    </submittedName>
</protein>
<dbReference type="PANTHER" id="PTHR33018:SF34">
    <property type="entry name" value="OS02G0472350 PROTEIN"/>
    <property type="match status" value="1"/>
</dbReference>
<dbReference type="Proteomes" id="UP000075243">
    <property type="component" value="Unassembled WGS sequence"/>
</dbReference>
<name>A0A151QN42_CAJCA</name>
<dbReference type="OMA" id="CYEIWIT"/>
<gene>
    <name evidence="1" type="ORF">KK1_047846</name>
</gene>